<reference evidence="2" key="2">
    <citation type="submission" date="2020-09" db="EMBL/GenBank/DDBJ databases">
        <title>Reference genome assembly for Australian Ascochyta lentis isolate Al4.</title>
        <authorList>
            <person name="Lee R.C."/>
            <person name="Farfan-Caceres L.M."/>
            <person name="Debler J.W."/>
            <person name="Williams A.H."/>
            <person name="Henares B.M."/>
        </authorList>
    </citation>
    <scope>NUCLEOTIDE SEQUENCE</scope>
    <source>
        <strain evidence="2">Al4</strain>
    </source>
</reference>
<dbReference type="OrthoDB" id="3799394at2759"/>
<reference evidence="2" key="1">
    <citation type="submission" date="2018-12" db="EMBL/GenBank/DDBJ databases">
        <authorList>
            <person name="Syme R.A."/>
            <person name="Farfan-Caceres L."/>
            <person name="Lichtenzveig J."/>
        </authorList>
    </citation>
    <scope>NUCLEOTIDE SEQUENCE</scope>
    <source>
        <strain evidence="2">Al4</strain>
    </source>
</reference>
<evidence type="ECO:0000313" key="3">
    <source>
        <dbReference type="Proteomes" id="UP000651452"/>
    </source>
</evidence>
<comment type="caution">
    <text evidence="2">The sequence shown here is derived from an EMBL/GenBank/DDBJ whole genome shotgun (WGS) entry which is preliminary data.</text>
</comment>
<proteinExistence type="predicted"/>
<name>A0A8H7J9K2_9PLEO</name>
<gene>
    <name evidence="2" type="ORF">EKO04_002886</name>
</gene>
<feature type="chain" id="PRO_5034203559" evidence="1">
    <location>
        <begin position="18"/>
        <end position="414"/>
    </location>
</feature>
<organism evidence="2 3">
    <name type="scientific">Ascochyta lentis</name>
    <dbReference type="NCBI Taxonomy" id="205686"/>
    <lineage>
        <taxon>Eukaryota</taxon>
        <taxon>Fungi</taxon>
        <taxon>Dikarya</taxon>
        <taxon>Ascomycota</taxon>
        <taxon>Pezizomycotina</taxon>
        <taxon>Dothideomycetes</taxon>
        <taxon>Pleosporomycetidae</taxon>
        <taxon>Pleosporales</taxon>
        <taxon>Pleosporineae</taxon>
        <taxon>Didymellaceae</taxon>
        <taxon>Ascochyta</taxon>
    </lineage>
</organism>
<keyword evidence="1" id="KW-0732">Signal</keyword>
<dbReference type="EMBL" id="RZGK01000005">
    <property type="protein sequence ID" value="KAF9698998.1"/>
    <property type="molecule type" value="Genomic_DNA"/>
</dbReference>
<sequence length="414" mass="43985">MKLLYLALPLLGSLVIAQSLIEDGCQCAQVKCPDSLTYEGCRCTNIAELNCKRRCPKYNPTKLRLCPKKTTTPVNTLPTPTLPILGIPTPSLPTPTLPTPTLPPSPELSDTPRIPGCECEEMMCIQSFPDSCHCAYGIAEKCWKKCGGPSPGLNTCPPLNSNPFDGPVKRAAVPEPQAAPKKSTVPIPVNIPALVSGVLVPLASGAASTPKKCQCEPRMCIQSFPAGCICGNANKHACWKKCGGAKPAFATCTSPTKPTPLPMLDRKVQICGGGRANTNFCPSGYTCINDPYKSGCGLECDGTGICVKEKLCGGFAGFKCDGQGQVELIGEGESWSVGCQEKGQQNRFGFMSIDASIRRSDETDGRVPGIFTIPIYRNPAGGSISAVLDKKGKNYPCMCGETGWDDDRWTGPID</sequence>
<evidence type="ECO:0000313" key="2">
    <source>
        <dbReference type="EMBL" id="KAF9698998.1"/>
    </source>
</evidence>
<feature type="signal peptide" evidence="1">
    <location>
        <begin position="1"/>
        <end position="17"/>
    </location>
</feature>
<dbReference type="Proteomes" id="UP000651452">
    <property type="component" value="Unassembled WGS sequence"/>
</dbReference>
<keyword evidence="3" id="KW-1185">Reference proteome</keyword>
<accession>A0A8H7J9K2</accession>
<evidence type="ECO:0000256" key="1">
    <source>
        <dbReference type="SAM" id="SignalP"/>
    </source>
</evidence>
<protein>
    <submittedName>
        <fullName evidence="2">Uncharacterized protein</fullName>
    </submittedName>
</protein>
<dbReference type="AlphaFoldDB" id="A0A8H7J9K2"/>